<accession>A0A4S4DRG8</accession>
<dbReference type="InterPro" id="IPR043454">
    <property type="entry name" value="NPH3/RPT2-like"/>
</dbReference>
<keyword evidence="5" id="KW-1185">Reference proteome</keyword>
<evidence type="ECO:0000256" key="1">
    <source>
        <dbReference type="ARBA" id="ARBA00022786"/>
    </source>
</evidence>
<dbReference type="UniPathway" id="UPA00143"/>
<dbReference type="AlphaFoldDB" id="A0A4S4DRG8"/>
<sequence length="471" mass="54411">MAGKTGQMKVIFHDFPGGAEGFELITRFCYNYGNIDITLSNIFLLHCAAKFMEIKKGGSQTPDLIEQTERYFDGIQCWTWSELLLSLKQCHDFLKTLNSSSILPKFLDLFVERLALLNVESPFTSSSENSNSSSSHSAKSYISTSWWFEDLVFMNINLFEKVINAMITQKFDHATICSFLFFYQRSKFHGASQAKKRKIIEVVINLLFLLDRSAISCRGLFDTFGMSLCLKISKFYQNKLEVLVGSKLDRAKIDDLLVPSPHGKRYMYDVNLVLRLLKLFLAENRFSPYRLKKVACLMDLYIAEVAPDRHLKPSKFVALATALPDFARDSQDRIYLAIDAYLKVHGSLCQEEKMKVCSVLNHNMFSMEYLTDLSMNSQQYKLKSLIKSSKYARTLSDSSICHTGQGSRMRMWMVNTSLFKPSNSIFRNKMRNLDHIMKCKRIVELEENLCKRRIEEREVALRSRRLLVVHL</sequence>
<evidence type="ECO:0000259" key="3">
    <source>
        <dbReference type="PROSITE" id="PS51649"/>
    </source>
</evidence>
<gene>
    <name evidence="4" type="ORF">TEA_004200</name>
</gene>
<feature type="domain" description="NPH3" evidence="3">
    <location>
        <begin position="145"/>
        <end position="394"/>
    </location>
</feature>
<reference evidence="4 5" key="1">
    <citation type="journal article" date="2018" name="Proc. Natl. Acad. Sci. U.S.A.">
        <title>Draft genome sequence of Camellia sinensis var. sinensis provides insights into the evolution of the tea genome and tea quality.</title>
        <authorList>
            <person name="Wei C."/>
            <person name="Yang H."/>
            <person name="Wang S."/>
            <person name="Zhao J."/>
            <person name="Liu C."/>
            <person name="Gao L."/>
            <person name="Xia E."/>
            <person name="Lu Y."/>
            <person name="Tai Y."/>
            <person name="She G."/>
            <person name="Sun J."/>
            <person name="Cao H."/>
            <person name="Tong W."/>
            <person name="Gao Q."/>
            <person name="Li Y."/>
            <person name="Deng W."/>
            <person name="Jiang X."/>
            <person name="Wang W."/>
            <person name="Chen Q."/>
            <person name="Zhang S."/>
            <person name="Li H."/>
            <person name="Wu J."/>
            <person name="Wang P."/>
            <person name="Li P."/>
            <person name="Shi C."/>
            <person name="Zheng F."/>
            <person name="Jian J."/>
            <person name="Huang B."/>
            <person name="Shan D."/>
            <person name="Shi M."/>
            <person name="Fang C."/>
            <person name="Yue Y."/>
            <person name="Li F."/>
            <person name="Li D."/>
            <person name="Wei S."/>
            <person name="Han B."/>
            <person name="Jiang C."/>
            <person name="Yin Y."/>
            <person name="Xia T."/>
            <person name="Zhang Z."/>
            <person name="Bennetzen J.L."/>
            <person name="Zhao S."/>
            <person name="Wan X."/>
        </authorList>
    </citation>
    <scope>NUCLEOTIDE SEQUENCE [LARGE SCALE GENOMIC DNA]</scope>
    <source>
        <strain evidence="5">cv. Shuchazao</strain>
        <tissue evidence="4">Leaf</tissue>
    </source>
</reference>
<keyword evidence="1" id="KW-0833">Ubl conjugation pathway</keyword>
<evidence type="ECO:0000256" key="2">
    <source>
        <dbReference type="PROSITE-ProRule" id="PRU00982"/>
    </source>
</evidence>
<dbReference type="GO" id="GO:0016567">
    <property type="term" value="P:protein ubiquitination"/>
    <property type="evidence" value="ECO:0007669"/>
    <property type="project" value="UniProtKB-UniPathway"/>
</dbReference>
<dbReference type="PANTHER" id="PTHR32370">
    <property type="entry name" value="OS12G0117600 PROTEIN"/>
    <property type="match status" value="1"/>
</dbReference>
<dbReference type="PROSITE" id="PS51649">
    <property type="entry name" value="NPH3"/>
    <property type="match status" value="1"/>
</dbReference>
<dbReference type="InterPro" id="IPR027356">
    <property type="entry name" value="NPH3_dom"/>
</dbReference>
<dbReference type="Proteomes" id="UP000306102">
    <property type="component" value="Unassembled WGS sequence"/>
</dbReference>
<dbReference type="Pfam" id="PF03000">
    <property type="entry name" value="NPH3"/>
    <property type="match status" value="1"/>
</dbReference>
<name>A0A4S4DRG8_CAMSN</name>
<proteinExistence type="inferred from homology"/>
<protein>
    <recommendedName>
        <fullName evidence="3">NPH3 domain-containing protein</fullName>
    </recommendedName>
</protein>
<comment type="caution">
    <text evidence="4">The sequence shown here is derived from an EMBL/GenBank/DDBJ whole genome shotgun (WGS) entry which is preliminary data.</text>
</comment>
<organism evidence="4 5">
    <name type="scientific">Camellia sinensis var. sinensis</name>
    <name type="common">China tea</name>
    <dbReference type="NCBI Taxonomy" id="542762"/>
    <lineage>
        <taxon>Eukaryota</taxon>
        <taxon>Viridiplantae</taxon>
        <taxon>Streptophyta</taxon>
        <taxon>Embryophyta</taxon>
        <taxon>Tracheophyta</taxon>
        <taxon>Spermatophyta</taxon>
        <taxon>Magnoliopsida</taxon>
        <taxon>eudicotyledons</taxon>
        <taxon>Gunneridae</taxon>
        <taxon>Pentapetalae</taxon>
        <taxon>asterids</taxon>
        <taxon>Ericales</taxon>
        <taxon>Theaceae</taxon>
        <taxon>Camellia</taxon>
    </lineage>
</organism>
<comment type="similarity">
    <text evidence="2">Belongs to the NPH3 family.</text>
</comment>
<dbReference type="EMBL" id="SDRB02010569">
    <property type="protein sequence ID" value="THG05729.1"/>
    <property type="molecule type" value="Genomic_DNA"/>
</dbReference>
<evidence type="ECO:0000313" key="4">
    <source>
        <dbReference type="EMBL" id="THG05729.1"/>
    </source>
</evidence>
<evidence type="ECO:0000313" key="5">
    <source>
        <dbReference type="Proteomes" id="UP000306102"/>
    </source>
</evidence>